<dbReference type="PROSITE" id="PS50068">
    <property type="entry name" value="LDLRA_2"/>
    <property type="match status" value="1"/>
</dbReference>
<dbReference type="InterPro" id="IPR036055">
    <property type="entry name" value="LDL_receptor-like_sf"/>
</dbReference>
<name>A0A7R8CI81_LEPSM</name>
<dbReference type="InterPro" id="IPR002172">
    <property type="entry name" value="LDrepeatLR_classA_rpt"/>
</dbReference>
<dbReference type="Pfam" id="PF00057">
    <property type="entry name" value="Ldl_recept_a"/>
    <property type="match status" value="1"/>
</dbReference>
<protein>
    <submittedName>
        <fullName evidence="1">LRP1B</fullName>
    </submittedName>
</protein>
<dbReference type="SUPFAM" id="SSF57424">
    <property type="entry name" value="LDL receptor-like module"/>
    <property type="match status" value="1"/>
</dbReference>
<dbReference type="AlphaFoldDB" id="A0A7R8CI81"/>
<keyword evidence="2" id="KW-1185">Reference proteome</keyword>
<sequence>MVSNKKDRNTFIAINFEHDYSESNMEDYTVKLRPQTNENKSSEPLDEFSLSLKFKLYTSTPQTVFSSSNISFWIDSIENQVAVVRFGSKYEYLILHKDFLFPHTWHYLCINKIKLSDQNMSNLQDHHYKFAEHKIRVKITELNDQNKTQRKTCNNMTNSHRDEYSLINHKFNCITPLFTTFSVRGMPPHSLDLIDYKYYLQVIDEEIRLHGVSKNVIKRLSECSSIWILTYTYDPHQIIALYNGTKSYPWGLNPWFFLNGRTYEQMPLKITRCKEDQFSCNEPVCIPLSSVCNDFKDCADAEDEKECITIETLAYRKDFPPPMLQDKKEPISVHIQFHLISINKIDESSGELEIRTVSRDTKCRISENHAKLLMKRRMTPRVCSLLGSLDEINSR</sequence>
<gene>
    <name evidence="1" type="ORF">LSAA_2511</name>
</gene>
<reference evidence="1" key="1">
    <citation type="submission" date="2021-02" db="EMBL/GenBank/DDBJ databases">
        <authorList>
            <person name="Bekaert M."/>
        </authorList>
    </citation>
    <scope>NUCLEOTIDE SEQUENCE</scope>
    <source>
        <strain evidence="1">IoA-00</strain>
    </source>
</reference>
<dbReference type="EMBL" id="HG994589">
    <property type="protein sequence ID" value="CAF2793177.1"/>
    <property type="molecule type" value="Genomic_DNA"/>
</dbReference>
<dbReference type="Proteomes" id="UP000675881">
    <property type="component" value="Chromosome 10"/>
</dbReference>
<evidence type="ECO:0000313" key="2">
    <source>
        <dbReference type="Proteomes" id="UP000675881"/>
    </source>
</evidence>
<organism evidence="1 2">
    <name type="scientific">Lepeophtheirus salmonis</name>
    <name type="common">Salmon louse</name>
    <name type="synonym">Caligus salmonis</name>
    <dbReference type="NCBI Taxonomy" id="72036"/>
    <lineage>
        <taxon>Eukaryota</taxon>
        <taxon>Metazoa</taxon>
        <taxon>Ecdysozoa</taxon>
        <taxon>Arthropoda</taxon>
        <taxon>Crustacea</taxon>
        <taxon>Multicrustacea</taxon>
        <taxon>Hexanauplia</taxon>
        <taxon>Copepoda</taxon>
        <taxon>Siphonostomatoida</taxon>
        <taxon>Caligidae</taxon>
        <taxon>Lepeophtheirus</taxon>
    </lineage>
</organism>
<dbReference type="SMART" id="SM00192">
    <property type="entry name" value="LDLa"/>
    <property type="match status" value="1"/>
</dbReference>
<proteinExistence type="predicted"/>
<dbReference type="PROSITE" id="PS01209">
    <property type="entry name" value="LDLRA_1"/>
    <property type="match status" value="1"/>
</dbReference>
<dbReference type="CDD" id="cd00112">
    <property type="entry name" value="LDLa"/>
    <property type="match status" value="1"/>
</dbReference>
<accession>A0A7R8CI81</accession>
<dbReference type="Gene3D" id="4.10.400.10">
    <property type="entry name" value="Low-density Lipoprotein Receptor"/>
    <property type="match status" value="1"/>
</dbReference>
<dbReference type="InterPro" id="IPR023415">
    <property type="entry name" value="LDLR_class-A_CS"/>
</dbReference>
<evidence type="ECO:0000313" key="1">
    <source>
        <dbReference type="EMBL" id="CAF2793177.1"/>
    </source>
</evidence>